<dbReference type="GO" id="GO:0008270">
    <property type="term" value="F:zinc ion binding"/>
    <property type="evidence" value="ECO:0007669"/>
    <property type="project" value="UniProtKB-KW"/>
</dbReference>
<dbReference type="Pfam" id="PF00078">
    <property type="entry name" value="RVT_1"/>
    <property type="match status" value="1"/>
</dbReference>
<keyword evidence="3" id="KW-0540">Nuclease</keyword>
<dbReference type="SUPFAM" id="SSF57756">
    <property type="entry name" value="Retrovirus zinc finger-like domains"/>
    <property type="match status" value="1"/>
</dbReference>
<sequence>MAADDSFLLRKMSRIQSRLVELILSGMWKDIGRLIPCLSVTTAAVAYSILLVSEMSFVCNGQPLLQPGAPLLSFALQFPAKLVLTKLFGIIIIIEMEELAKHGITLPPTMQGLTEEQLSDLRLHDDWEDECVPQGGIIENKDPLGKRNGKALPSFSAFDSASELWTDYWARFNTFAEAHSVPSDKRASVFLTNQTPVTYKLLTNLAGQQTPPKDVNQLDIKEISEFMIEQFHPKRFIVRERYKFWSHMDRKPGETIQELVARIRQDAVTCDFPSIQDPLDEALRTRFICSINKEASDDELTFARAIEIAIETEDAAKVAKETVHGPHLNENINKIQPNRKGKSASTEPQFSPATCIRCGKPGHNPKECRFKHTTCHYCSKIGHLEVVCLKKKRDSNILRGERRKTQKIFTISKPTAINKIQVPELHLPLKLEGQHTVEFEVDTGAGDNFLGKNAWSTLGKPELQEPCQHFESASQHELPVLGTVTLQAETEDSQQSLGFNVTELPELNLLGRSAIKQLGISVDNLMQQNIPSSSTVCRAVFDDLKPDGKLQKECRKLCEEFPDVLKPELGKLKDFELEVKFKAEAKPMFCKPRTVPFALQEDLAQAYDAGIKRGVWRKTQFNEYGTPVVPIRKPLLPGQAKAKLRVCGDYSAPVNTQLETHRHPIPTPEKLMQKLAGGYGFTKIDLADAYNQIALDPESQKRLALSTHQGVLLQMRLPFGITSAPGYFQEIMDQLTSDLPGVAVYLDDILDRVLATVVRYTREGWPLGKIREENNGTGDTAYTVEAFRKIRDSLSVSNGCLFYGARVVIPASLQPKNKPPKPPVHPWMFPEKPWSRVHVDHAINFLGSNWLVLTDAYSNYPCIHQTSSTSSKAAIDLLEEDFAHFGYPHTLVSDNATTFTSEEFQEWCKSRGIMHLTGAPYHPPTNGAAERLVQTFKSSLTKSATPTKVSLQRFLMQYQRIPLLCGYSPNELLNGRQIRTAIDMRGAVMIVYPMGLPPHDPVKQELENTEDLSGTQASLAVIDESSAQLWWAGKELQRGKKLQDYIGKNEKTKLVCKLQKKLETDEDNSYLNSGWADPQALKRQFHGVGNVKWRP</sequence>
<evidence type="ECO:0000256" key="4">
    <source>
        <dbReference type="ARBA" id="ARBA00022759"/>
    </source>
</evidence>
<keyword evidence="9" id="KW-0282">Flagellum</keyword>
<dbReference type="PROSITE" id="PS50994">
    <property type="entry name" value="INTEGRASE"/>
    <property type="match status" value="1"/>
</dbReference>
<dbReference type="Gene3D" id="4.10.60.10">
    <property type="entry name" value="Zinc finger, CCHC-type"/>
    <property type="match status" value="1"/>
</dbReference>
<feature type="region of interest" description="Disordered" evidence="6">
    <location>
        <begin position="327"/>
        <end position="348"/>
    </location>
</feature>
<dbReference type="InterPro" id="IPR012337">
    <property type="entry name" value="RNaseH-like_sf"/>
</dbReference>
<dbReference type="PANTHER" id="PTHR37984">
    <property type="entry name" value="PROTEIN CBG26694"/>
    <property type="match status" value="1"/>
</dbReference>
<dbReference type="SUPFAM" id="SSF50630">
    <property type="entry name" value="Acid proteases"/>
    <property type="match status" value="1"/>
</dbReference>
<dbReference type="InterPro" id="IPR050951">
    <property type="entry name" value="Retrovirus_Pol_polyprotein"/>
</dbReference>
<name>A0AAD9Q9R9_ACRCE</name>
<keyword evidence="5" id="KW-0479">Metal-binding</keyword>
<dbReference type="InterPro" id="IPR043128">
    <property type="entry name" value="Rev_trsase/Diguanyl_cyclase"/>
</dbReference>
<keyword evidence="5" id="KW-0863">Zinc-finger</keyword>
<keyword evidence="9" id="KW-0966">Cell projection</keyword>
<dbReference type="Pfam" id="PF11069">
    <property type="entry name" value="CFAP298"/>
    <property type="match status" value="1"/>
</dbReference>
<proteinExistence type="predicted"/>
<dbReference type="SUPFAM" id="SSF56672">
    <property type="entry name" value="DNA/RNA polymerases"/>
    <property type="match status" value="1"/>
</dbReference>
<evidence type="ECO:0000259" key="8">
    <source>
        <dbReference type="PROSITE" id="PS50994"/>
    </source>
</evidence>
<dbReference type="PROSITE" id="PS50158">
    <property type="entry name" value="ZF_CCHC"/>
    <property type="match status" value="1"/>
</dbReference>
<dbReference type="Proteomes" id="UP001249851">
    <property type="component" value="Unassembled WGS sequence"/>
</dbReference>
<keyword evidence="4" id="KW-0255">Endonuclease</keyword>
<dbReference type="InterPro" id="IPR036397">
    <property type="entry name" value="RNaseH_sf"/>
</dbReference>
<dbReference type="Pfam" id="PF00665">
    <property type="entry name" value="rve"/>
    <property type="match status" value="1"/>
</dbReference>
<dbReference type="InterPro" id="IPR021298">
    <property type="entry name" value="CFAP298"/>
</dbReference>
<reference evidence="9" key="1">
    <citation type="journal article" date="2023" name="G3 (Bethesda)">
        <title>Whole genome assembly and annotation of the endangered Caribbean coral Acropora cervicornis.</title>
        <authorList>
            <person name="Selwyn J.D."/>
            <person name="Vollmer S.V."/>
        </authorList>
    </citation>
    <scope>NUCLEOTIDE SEQUENCE</scope>
    <source>
        <strain evidence="9">K2</strain>
    </source>
</reference>
<evidence type="ECO:0000259" key="7">
    <source>
        <dbReference type="PROSITE" id="PS50158"/>
    </source>
</evidence>
<dbReference type="PANTHER" id="PTHR37984:SF5">
    <property type="entry name" value="PROTEIN NYNRIN-LIKE"/>
    <property type="match status" value="1"/>
</dbReference>
<evidence type="ECO:0000313" key="10">
    <source>
        <dbReference type="Proteomes" id="UP001249851"/>
    </source>
</evidence>
<evidence type="ECO:0000256" key="3">
    <source>
        <dbReference type="ARBA" id="ARBA00022722"/>
    </source>
</evidence>
<protein>
    <submittedName>
        <fullName evidence="9">Cilia- and flagella-associated protein 298</fullName>
    </submittedName>
</protein>
<keyword evidence="4" id="KW-0378">Hydrolase</keyword>
<evidence type="ECO:0000256" key="2">
    <source>
        <dbReference type="ARBA" id="ARBA00022695"/>
    </source>
</evidence>
<gene>
    <name evidence="9" type="ORF">P5673_020378</name>
</gene>
<dbReference type="InterPro" id="IPR001584">
    <property type="entry name" value="Integrase_cat-core"/>
</dbReference>
<organism evidence="9 10">
    <name type="scientific">Acropora cervicornis</name>
    <name type="common">Staghorn coral</name>
    <dbReference type="NCBI Taxonomy" id="6130"/>
    <lineage>
        <taxon>Eukaryota</taxon>
        <taxon>Metazoa</taxon>
        <taxon>Cnidaria</taxon>
        <taxon>Anthozoa</taxon>
        <taxon>Hexacorallia</taxon>
        <taxon>Scleractinia</taxon>
        <taxon>Astrocoeniina</taxon>
        <taxon>Acroporidae</taxon>
        <taxon>Acropora</taxon>
    </lineage>
</organism>
<dbReference type="InterPro" id="IPR036875">
    <property type="entry name" value="Znf_CCHC_sf"/>
</dbReference>
<keyword evidence="9" id="KW-0969">Cilium</keyword>
<dbReference type="GO" id="GO:0016779">
    <property type="term" value="F:nucleotidyltransferase activity"/>
    <property type="evidence" value="ECO:0007669"/>
    <property type="project" value="UniProtKB-KW"/>
</dbReference>
<evidence type="ECO:0000256" key="1">
    <source>
        <dbReference type="ARBA" id="ARBA00022679"/>
    </source>
</evidence>
<keyword evidence="5" id="KW-0862">Zinc</keyword>
<dbReference type="CDD" id="cd01647">
    <property type="entry name" value="RT_LTR"/>
    <property type="match status" value="1"/>
</dbReference>
<dbReference type="Gene3D" id="3.30.420.10">
    <property type="entry name" value="Ribonuclease H-like superfamily/Ribonuclease H"/>
    <property type="match status" value="1"/>
</dbReference>
<dbReference type="GO" id="GO:0004519">
    <property type="term" value="F:endonuclease activity"/>
    <property type="evidence" value="ECO:0007669"/>
    <property type="project" value="UniProtKB-KW"/>
</dbReference>
<keyword evidence="10" id="KW-1185">Reference proteome</keyword>
<dbReference type="AlphaFoldDB" id="A0AAD9Q9R9"/>
<dbReference type="Gene3D" id="3.30.70.270">
    <property type="match status" value="1"/>
</dbReference>
<feature type="domain" description="CCHC-type" evidence="7">
    <location>
        <begin position="355"/>
        <end position="369"/>
    </location>
</feature>
<comment type="caution">
    <text evidence="9">The sequence shown here is derived from an EMBL/GenBank/DDBJ whole genome shotgun (WGS) entry which is preliminary data.</text>
</comment>
<accession>A0AAD9Q9R9</accession>
<dbReference type="InterPro" id="IPR000477">
    <property type="entry name" value="RT_dom"/>
</dbReference>
<dbReference type="InterPro" id="IPR021109">
    <property type="entry name" value="Peptidase_aspartic_dom_sf"/>
</dbReference>
<dbReference type="Gene3D" id="3.10.10.10">
    <property type="entry name" value="HIV Type 1 Reverse Transcriptase, subunit A, domain 1"/>
    <property type="match status" value="1"/>
</dbReference>
<dbReference type="GO" id="GO:0015074">
    <property type="term" value="P:DNA integration"/>
    <property type="evidence" value="ECO:0007669"/>
    <property type="project" value="InterPro"/>
</dbReference>
<reference evidence="9" key="2">
    <citation type="journal article" date="2023" name="Science">
        <title>Genomic signatures of disease resistance in endangered staghorn corals.</title>
        <authorList>
            <person name="Vollmer S.V."/>
            <person name="Selwyn J.D."/>
            <person name="Despard B.A."/>
            <person name="Roesel C.L."/>
        </authorList>
    </citation>
    <scope>NUCLEOTIDE SEQUENCE</scope>
    <source>
        <strain evidence="9">K2</strain>
    </source>
</reference>
<dbReference type="GO" id="GO:0003352">
    <property type="term" value="P:regulation of cilium movement"/>
    <property type="evidence" value="ECO:0007669"/>
    <property type="project" value="InterPro"/>
</dbReference>
<keyword evidence="1" id="KW-0808">Transferase</keyword>
<dbReference type="EMBL" id="JARQWQ010000050">
    <property type="protein sequence ID" value="KAK2557287.1"/>
    <property type="molecule type" value="Genomic_DNA"/>
</dbReference>
<evidence type="ECO:0000256" key="6">
    <source>
        <dbReference type="SAM" id="MobiDB-lite"/>
    </source>
</evidence>
<evidence type="ECO:0000256" key="5">
    <source>
        <dbReference type="PROSITE-ProRule" id="PRU00047"/>
    </source>
</evidence>
<dbReference type="InterPro" id="IPR001878">
    <property type="entry name" value="Znf_CCHC"/>
</dbReference>
<keyword evidence="2" id="KW-0548">Nucleotidyltransferase</keyword>
<dbReference type="SUPFAM" id="SSF53098">
    <property type="entry name" value="Ribonuclease H-like"/>
    <property type="match status" value="1"/>
</dbReference>
<dbReference type="Gene3D" id="2.40.70.10">
    <property type="entry name" value="Acid Proteases"/>
    <property type="match status" value="1"/>
</dbReference>
<dbReference type="GO" id="GO:0003676">
    <property type="term" value="F:nucleic acid binding"/>
    <property type="evidence" value="ECO:0007669"/>
    <property type="project" value="InterPro"/>
</dbReference>
<dbReference type="InterPro" id="IPR043502">
    <property type="entry name" value="DNA/RNA_pol_sf"/>
</dbReference>
<dbReference type="SMART" id="SM00343">
    <property type="entry name" value="ZnF_C2HC"/>
    <property type="match status" value="2"/>
</dbReference>
<feature type="domain" description="Integrase catalytic" evidence="8">
    <location>
        <begin position="829"/>
        <end position="942"/>
    </location>
</feature>
<evidence type="ECO:0000313" key="9">
    <source>
        <dbReference type="EMBL" id="KAK2557287.1"/>
    </source>
</evidence>